<evidence type="ECO:0000313" key="2">
    <source>
        <dbReference type="Proteomes" id="UP000595437"/>
    </source>
</evidence>
<gene>
    <name evidence="1" type="ORF">FKW44_016597</name>
</gene>
<protein>
    <submittedName>
        <fullName evidence="1">Uncharacterized protein</fullName>
    </submittedName>
</protein>
<organism evidence="1 2">
    <name type="scientific">Caligus rogercresseyi</name>
    <name type="common">Sea louse</name>
    <dbReference type="NCBI Taxonomy" id="217165"/>
    <lineage>
        <taxon>Eukaryota</taxon>
        <taxon>Metazoa</taxon>
        <taxon>Ecdysozoa</taxon>
        <taxon>Arthropoda</taxon>
        <taxon>Crustacea</taxon>
        <taxon>Multicrustacea</taxon>
        <taxon>Hexanauplia</taxon>
        <taxon>Copepoda</taxon>
        <taxon>Siphonostomatoida</taxon>
        <taxon>Caligidae</taxon>
        <taxon>Caligus</taxon>
    </lineage>
</organism>
<proteinExistence type="predicted"/>
<dbReference type="AlphaFoldDB" id="A0A7T8H2Q2"/>
<reference evidence="2" key="1">
    <citation type="submission" date="2021-01" db="EMBL/GenBank/DDBJ databases">
        <title>Caligus Genome Assembly.</title>
        <authorList>
            <person name="Gallardo-Escarate C."/>
        </authorList>
    </citation>
    <scope>NUCLEOTIDE SEQUENCE [LARGE SCALE GENOMIC DNA]</scope>
</reference>
<keyword evidence="2" id="KW-1185">Reference proteome</keyword>
<dbReference type="Proteomes" id="UP000595437">
    <property type="component" value="Chromosome 11"/>
</dbReference>
<accession>A0A7T8H2Q2</accession>
<dbReference type="EMBL" id="CP045900">
    <property type="protein sequence ID" value="QQP42051.1"/>
    <property type="molecule type" value="Genomic_DNA"/>
</dbReference>
<name>A0A7T8H2Q2_CALRO</name>
<evidence type="ECO:0000313" key="1">
    <source>
        <dbReference type="EMBL" id="QQP42051.1"/>
    </source>
</evidence>
<sequence length="66" mass="7271">MFDVICTSCGEAVRDKFVLRVLDVHGTSPVSNVRTAGLSCMRNALQSMIGYFAVRTFIGKGKKDWS</sequence>